<evidence type="ECO:0000313" key="10">
    <source>
        <dbReference type="RefSeq" id="XP_025831872.1"/>
    </source>
</evidence>
<dbReference type="SUPFAM" id="SSF56300">
    <property type="entry name" value="Metallo-dependent phosphatases"/>
    <property type="match status" value="1"/>
</dbReference>
<dbReference type="PROSITE" id="PS50015">
    <property type="entry name" value="SAP_B"/>
    <property type="match status" value="1"/>
</dbReference>
<name>A0A7F5R7D5_AGRPL</name>
<keyword evidence="6" id="KW-0862">Zinc</keyword>
<evidence type="ECO:0000256" key="6">
    <source>
        <dbReference type="PIRSR" id="PIRSR000948-1"/>
    </source>
</evidence>
<dbReference type="InterPro" id="IPR008139">
    <property type="entry name" value="SaposinB_dom"/>
</dbReference>
<dbReference type="CDD" id="cd00842">
    <property type="entry name" value="MPP_ASMase"/>
    <property type="match status" value="1"/>
</dbReference>
<reference evidence="10" key="1">
    <citation type="submission" date="2025-08" db="UniProtKB">
        <authorList>
            <consortium name="RefSeq"/>
        </authorList>
    </citation>
    <scope>IDENTIFICATION</scope>
    <source>
        <tissue evidence="10">Entire body</tissue>
    </source>
</reference>
<dbReference type="PIRSF" id="PIRSF000948">
    <property type="entry name" value="Sphingomy_PDE"/>
    <property type="match status" value="1"/>
</dbReference>
<dbReference type="OrthoDB" id="282973at2759"/>
<sequence>MAFRFLSAVCVNLRIEIKPVCDGIIDRLLDTILYIIDNDKSLTGQWICSVVLQSYGCSQPENKDWTITVDDGCSPKKLQMLSKSNTSKILHITDFHFDQHYSPGSNAECQYPICCSEDVGTPSDPLAEAGYWGDYRNCDTPRHTIVNALNHARENNKIDYVYFTGDVIDHRVWKTEKQNNINVMRQNYDIIDTAFPNIPVYPVLGNHEPHPINLYSPSSVDPKLSIQWVFDLIAKEWSRWLPEATKQTILKGGYYTVKVNEKFRIVALNSNVCYTFNLWLLYTYVDMYDQLQWLRDVLAEAETNGENVHILSHVPTGSVECYTTWAREYRKIINRYANSIKGIFNGHTHTNEFQLFYNLSNPSQAIAMAFNGGSVTSYNYLNSNYIIYETDVRTNTIINYEHYTYNLTEANLAGANVKPRWYQLYSFKDAYNLDEMNLDTVASLVERMAGNSSLAQLYYRNKYKNSDPFIEQGCDNECISDNLCEIVTSLYTDDTQCNVLESIMEYSYKQG</sequence>
<dbReference type="AlphaFoldDB" id="A0A7F5R7D5"/>
<keyword evidence="6" id="KW-0479">Metal-binding</keyword>
<dbReference type="RefSeq" id="XP_025831872.1">
    <property type="nucleotide sequence ID" value="XM_025976087.1"/>
</dbReference>
<dbReference type="GO" id="GO:0005764">
    <property type="term" value="C:lysosome"/>
    <property type="evidence" value="ECO:0007669"/>
    <property type="project" value="TreeGrafter"/>
</dbReference>
<dbReference type="Pfam" id="PF00149">
    <property type="entry name" value="Metallophos"/>
    <property type="match status" value="1"/>
</dbReference>
<keyword evidence="9" id="KW-1185">Reference proteome</keyword>
<evidence type="ECO:0000259" key="8">
    <source>
        <dbReference type="PROSITE" id="PS50015"/>
    </source>
</evidence>
<proteinExistence type="inferred from homology"/>
<evidence type="ECO:0000256" key="3">
    <source>
        <dbReference type="ARBA" id="ARBA00023157"/>
    </source>
</evidence>
<feature type="binding site" evidence="6">
    <location>
        <position position="206"/>
    </location>
    <ligand>
        <name>Zn(2+)</name>
        <dbReference type="ChEBI" id="CHEBI:29105"/>
        <label>2</label>
    </ligand>
</feature>
<feature type="binding site" evidence="6">
    <location>
        <position position="347"/>
    </location>
    <ligand>
        <name>Zn(2+)</name>
        <dbReference type="ChEBI" id="CHEBI:29105"/>
        <label>2</label>
    </ligand>
</feature>
<feature type="disulfide bond" evidence="7">
    <location>
        <begin position="273"/>
        <end position="321"/>
    </location>
</feature>
<feature type="disulfide bond" evidence="7">
    <location>
        <begin position="115"/>
        <end position="138"/>
    </location>
</feature>
<feature type="disulfide bond" evidence="7">
    <location>
        <begin position="10"/>
        <end position="21"/>
    </location>
</feature>
<comment type="catalytic activity">
    <reaction evidence="5">
        <text>a sphingomyelin + H2O = phosphocholine + an N-acylsphing-4-enine + H(+)</text>
        <dbReference type="Rhea" id="RHEA:19253"/>
        <dbReference type="ChEBI" id="CHEBI:15377"/>
        <dbReference type="ChEBI" id="CHEBI:15378"/>
        <dbReference type="ChEBI" id="CHEBI:17636"/>
        <dbReference type="ChEBI" id="CHEBI:52639"/>
        <dbReference type="ChEBI" id="CHEBI:295975"/>
        <dbReference type="EC" id="3.1.4.12"/>
    </reaction>
    <physiologicalReaction direction="left-to-right" evidence="5">
        <dbReference type="Rhea" id="RHEA:19254"/>
    </physiologicalReaction>
</comment>
<evidence type="ECO:0000256" key="1">
    <source>
        <dbReference type="ARBA" id="ARBA00008234"/>
    </source>
</evidence>
<dbReference type="PANTHER" id="PTHR10340:SF29">
    <property type="entry name" value="SPHINGOMYELIN PHOSPHODIESTERASE"/>
    <property type="match status" value="1"/>
</dbReference>
<dbReference type="InterPro" id="IPR041805">
    <property type="entry name" value="ASMase/PPN1_MPP"/>
</dbReference>
<evidence type="ECO:0000256" key="2">
    <source>
        <dbReference type="ARBA" id="ARBA00022801"/>
    </source>
</evidence>
<evidence type="ECO:0000256" key="4">
    <source>
        <dbReference type="ARBA" id="ARBA00023180"/>
    </source>
</evidence>
<feature type="binding site" evidence="6">
    <location>
        <position position="166"/>
    </location>
    <ligand>
        <name>Zn(2+)</name>
        <dbReference type="ChEBI" id="CHEBI:29105"/>
        <label>1</label>
    </ligand>
</feature>
<feature type="binding site" evidence="6">
    <location>
        <position position="96"/>
    </location>
    <ligand>
        <name>Zn(2+)</name>
        <dbReference type="ChEBI" id="CHEBI:29105"/>
        <label>1</label>
    </ligand>
</feature>
<dbReference type="FunCoup" id="A0A7F5R7D5">
    <property type="interactions" value="39"/>
</dbReference>
<dbReference type="GO" id="GO:0061750">
    <property type="term" value="F:acid sphingomyelin phosphodiesterase activity"/>
    <property type="evidence" value="ECO:0007669"/>
    <property type="project" value="TreeGrafter"/>
</dbReference>
<organism evidence="9 10">
    <name type="scientific">Agrilus planipennis</name>
    <name type="common">Emerald ash borer</name>
    <name type="synonym">Agrilus marcopoli</name>
    <dbReference type="NCBI Taxonomy" id="224129"/>
    <lineage>
        <taxon>Eukaryota</taxon>
        <taxon>Metazoa</taxon>
        <taxon>Ecdysozoa</taxon>
        <taxon>Arthropoda</taxon>
        <taxon>Hexapoda</taxon>
        <taxon>Insecta</taxon>
        <taxon>Pterygota</taxon>
        <taxon>Neoptera</taxon>
        <taxon>Endopterygota</taxon>
        <taxon>Coleoptera</taxon>
        <taxon>Polyphaga</taxon>
        <taxon>Elateriformia</taxon>
        <taxon>Buprestoidea</taxon>
        <taxon>Buprestidae</taxon>
        <taxon>Agrilinae</taxon>
        <taxon>Agrilus</taxon>
    </lineage>
</organism>
<feature type="domain" description="Saposin B-type" evidence="8">
    <location>
        <begin position="1"/>
        <end position="61"/>
    </location>
</feature>
<feature type="binding site" evidence="6">
    <location>
        <position position="94"/>
    </location>
    <ligand>
        <name>Zn(2+)</name>
        <dbReference type="ChEBI" id="CHEBI:29105"/>
        <label>1</label>
    </ligand>
</feature>
<feature type="binding site" evidence="6">
    <location>
        <position position="166"/>
    </location>
    <ligand>
        <name>Zn(2+)</name>
        <dbReference type="ChEBI" id="CHEBI:29105"/>
        <label>2</label>
    </ligand>
</feature>
<feature type="disulfide bond" evidence="7">
    <location>
        <begin position="109"/>
        <end position="114"/>
    </location>
</feature>
<feature type="binding site" evidence="6">
    <location>
        <position position="349"/>
    </location>
    <ligand>
        <name>Zn(2+)</name>
        <dbReference type="ChEBI" id="CHEBI:29105"/>
        <label>1</label>
    </ligand>
</feature>
<evidence type="ECO:0000256" key="7">
    <source>
        <dbReference type="PIRSR" id="PIRSR000948-2"/>
    </source>
</evidence>
<dbReference type="KEGG" id="apln:108739687"/>
<dbReference type="GO" id="GO:0046513">
    <property type="term" value="P:ceramide biosynthetic process"/>
    <property type="evidence" value="ECO:0007669"/>
    <property type="project" value="TreeGrafter"/>
</dbReference>
<dbReference type="InterPro" id="IPR011160">
    <property type="entry name" value="Sphingomy_PDE"/>
</dbReference>
<accession>A0A7F5R7D5</accession>
<dbReference type="InterPro" id="IPR029052">
    <property type="entry name" value="Metallo-depent_PP-like"/>
</dbReference>
<dbReference type="Proteomes" id="UP000192223">
    <property type="component" value="Unplaced"/>
</dbReference>
<protein>
    <submittedName>
        <fullName evidence="10">Sphingomyelin phosphodiesterase-like</fullName>
    </submittedName>
</protein>
<keyword evidence="3 7" id="KW-1015">Disulfide bond</keyword>
<feature type="disulfide bond" evidence="7">
    <location>
        <begin position="474"/>
        <end position="478"/>
    </location>
</feature>
<dbReference type="GO" id="GO:0016020">
    <property type="term" value="C:membrane"/>
    <property type="evidence" value="ECO:0007669"/>
    <property type="project" value="GOC"/>
</dbReference>
<feature type="binding site" evidence="6">
    <location>
        <position position="313"/>
    </location>
    <ligand>
        <name>Zn(2+)</name>
        <dbReference type="ChEBI" id="CHEBI:29105"/>
        <label>2</label>
    </ligand>
</feature>
<evidence type="ECO:0000256" key="5">
    <source>
        <dbReference type="ARBA" id="ARBA00047268"/>
    </source>
</evidence>
<gene>
    <name evidence="10" type="primary">LOC108739687</name>
</gene>
<dbReference type="GeneID" id="108739687"/>
<keyword evidence="4" id="KW-0325">Glycoprotein</keyword>
<dbReference type="PANTHER" id="PTHR10340">
    <property type="entry name" value="SPHINGOMYELIN PHOSPHODIESTERASE"/>
    <property type="match status" value="1"/>
</dbReference>
<comment type="similarity">
    <text evidence="1">Belongs to the acid sphingomyelinase family.</text>
</comment>
<dbReference type="GO" id="GO:0046872">
    <property type="term" value="F:metal ion binding"/>
    <property type="evidence" value="ECO:0007669"/>
    <property type="project" value="UniProtKB-KW"/>
</dbReference>
<comment type="cofactor">
    <cofactor evidence="6">
        <name>Zn(2+)</name>
        <dbReference type="ChEBI" id="CHEBI:29105"/>
    </cofactor>
    <text evidence="6">Binds 2 Zn(2+) ions per subunit.</text>
</comment>
<dbReference type="GO" id="GO:0006685">
    <property type="term" value="P:sphingomyelin catabolic process"/>
    <property type="evidence" value="ECO:0007669"/>
    <property type="project" value="InterPro"/>
</dbReference>
<dbReference type="InParanoid" id="A0A7F5R7D5"/>
<keyword evidence="2" id="KW-0378">Hydrolase</keyword>
<dbReference type="GO" id="GO:0005615">
    <property type="term" value="C:extracellular space"/>
    <property type="evidence" value="ECO:0007669"/>
    <property type="project" value="TreeGrafter"/>
</dbReference>
<evidence type="ECO:0000313" key="9">
    <source>
        <dbReference type="Proteomes" id="UP000192223"/>
    </source>
</evidence>
<dbReference type="Gene3D" id="3.60.21.10">
    <property type="match status" value="1"/>
</dbReference>
<dbReference type="InterPro" id="IPR004843">
    <property type="entry name" value="Calcineurin-like_PHP"/>
</dbReference>